<evidence type="ECO:0008006" key="4">
    <source>
        <dbReference type="Google" id="ProtNLM"/>
    </source>
</evidence>
<dbReference type="OrthoDB" id="39703at2"/>
<evidence type="ECO:0000256" key="1">
    <source>
        <dbReference type="SAM" id="SignalP"/>
    </source>
</evidence>
<keyword evidence="3" id="KW-1185">Reference proteome</keyword>
<protein>
    <recommendedName>
        <fullName evidence="4">Calcium-binding protein</fullName>
    </recommendedName>
</protein>
<organism evidence="2 3">
    <name type="scientific">Nocardioides iriomotensis</name>
    <dbReference type="NCBI Taxonomy" id="715784"/>
    <lineage>
        <taxon>Bacteria</taxon>
        <taxon>Bacillati</taxon>
        <taxon>Actinomycetota</taxon>
        <taxon>Actinomycetes</taxon>
        <taxon>Propionibacteriales</taxon>
        <taxon>Nocardioidaceae</taxon>
        <taxon>Nocardioides</taxon>
    </lineage>
</organism>
<dbReference type="InterPro" id="IPR011042">
    <property type="entry name" value="6-blade_b-propeller_TolB-like"/>
</dbReference>
<accession>A0A4Q5IWM2</accession>
<dbReference type="RefSeq" id="WP_129988475.1">
    <property type="nucleotide sequence ID" value="NZ_SDPU01000029.1"/>
</dbReference>
<evidence type="ECO:0000313" key="3">
    <source>
        <dbReference type="Proteomes" id="UP000291189"/>
    </source>
</evidence>
<reference evidence="2 3" key="1">
    <citation type="submission" date="2019-01" db="EMBL/GenBank/DDBJ databases">
        <title>Nocardioides guangzhouensis sp. nov., an actinobacterium isolated from soil.</title>
        <authorList>
            <person name="Fu Y."/>
            <person name="Cai Y."/>
            <person name="Lin Z."/>
            <person name="Chen P."/>
        </authorList>
    </citation>
    <scope>NUCLEOTIDE SEQUENCE [LARGE SCALE GENOMIC DNA]</scope>
    <source>
        <strain evidence="2 3">NBRC 105384</strain>
    </source>
</reference>
<dbReference type="Proteomes" id="UP000291189">
    <property type="component" value="Unassembled WGS sequence"/>
</dbReference>
<feature type="signal peptide" evidence="1">
    <location>
        <begin position="1"/>
        <end position="23"/>
    </location>
</feature>
<gene>
    <name evidence="2" type="ORF">ETU37_16610</name>
</gene>
<dbReference type="SUPFAM" id="SSF69304">
    <property type="entry name" value="Tricorn protease N-terminal domain"/>
    <property type="match status" value="2"/>
</dbReference>
<dbReference type="Gene3D" id="2.120.10.30">
    <property type="entry name" value="TolB, C-terminal domain"/>
    <property type="match status" value="1"/>
</dbReference>
<dbReference type="PANTHER" id="PTHR36842">
    <property type="entry name" value="PROTEIN TOLB HOMOLOG"/>
    <property type="match status" value="1"/>
</dbReference>
<dbReference type="EMBL" id="SDPU01000029">
    <property type="protein sequence ID" value="RYU10520.1"/>
    <property type="molecule type" value="Genomic_DNA"/>
</dbReference>
<keyword evidence="1" id="KW-0732">Signal</keyword>
<feature type="chain" id="PRO_5038816704" description="Calcium-binding protein" evidence="1">
    <location>
        <begin position="24"/>
        <end position="423"/>
    </location>
</feature>
<evidence type="ECO:0000313" key="2">
    <source>
        <dbReference type="EMBL" id="RYU10520.1"/>
    </source>
</evidence>
<sequence>MNKHTMRPLVAVGLTLGVVAVTAATTGTATAAATVDRVSVGAAGAQADNVSGGGIPSADGRYVGFTSNATTLSPQDENLVADGYVRDRVLGTTELVTVGTGGKASGGLVNDVSADGRYVVFTSSANDLVANDFNGMSDVFIRDRVAGTTEIVSVASDESAAQQRSLDASVSKDGRFVAFTSFAALADEDSSSSNQDVYVRDRTAGTTQLVTITRKGGEGGGKDPSISDNGQFVSFTAKSKDYVKGDKNKAHDVFVRDLTKKKTERVSVSSKGEEAAKRSFESQIAGFGRYVVFTSAAKNLAKGDTDKKVDVFVHDRRKDKTELVSVDSAERQAKGPVVTPSISADGRYVTFHAGEDLRAGGKVTDSLYLRDRNAGTTKPLNNRIATGGSVISGNGAVVVFDAIRGTVVPDDTNNLRDVFAYTR</sequence>
<comment type="caution">
    <text evidence="2">The sequence shown here is derived from an EMBL/GenBank/DDBJ whole genome shotgun (WGS) entry which is preliminary data.</text>
</comment>
<name>A0A4Q5IWM2_9ACTN</name>
<proteinExistence type="predicted"/>
<dbReference type="AlphaFoldDB" id="A0A4Q5IWM2"/>